<protein>
    <submittedName>
        <fullName evidence="1">Uncharacterized protein</fullName>
    </submittedName>
</protein>
<dbReference type="AlphaFoldDB" id="L8PDG2"/>
<reference evidence="1 2" key="1">
    <citation type="journal article" date="2013" name="Genome Announc.">
        <title>Draft Genome Sequence of Streptomyces viridochromogenes Strain Tu57, Producer of Avilamycin.</title>
        <authorList>
            <person name="Gruning B.A."/>
            <person name="Erxleben A."/>
            <person name="Hahnlein A."/>
            <person name="Gunther S."/>
        </authorList>
    </citation>
    <scope>NUCLEOTIDE SEQUENCE [LARGE SCALE GENOMIC DNA]</scope>
    <source>
        <strain evidence="1 2">Tue57</strain>
    </source>
</reference>
<evidence type="ECO:0000313" key="1">
    <source>
        <dbReference type="EMBL" id="ELS53377.1"/>
    </source>
</evidence>
<name>L8PDG2_STRVR</name>
<gene>
    <name evidence="1" type="ORF">STVIR_5669</name>
</gene>
<dbReference type="PATRIC" id="fig|1160705.3.peg.5606"/>
<evidence type="ECO:0000313" key="2">
    <source>
        <dbReference type="Proteomes" id="UP000011205"/>
    </source>
</evidence>
<dbReference type="RefSeq" id="WP_004001136.1">
    <property type="nucleotide sequence ID" value="NZ_AMLP01000168.1"/>
</dbReference>
<comment type="caution">
    <text evidence="1">The sequence shown here is derived from an EMBL/GenBank/DDBJ whole genome shotgun (WGS) entry which is preliminary data.</text>
</comment>
<dbReference type="EMBL" id="AMLP01000168">
    <property type="protein sequence ID" value="ELS53377.1"/>
    <property type="molecule type" value="Genomic_DNA"/>
</dbReference>
<organism evidence="1 2">
    <name type="scientific">Streptomyces viridochromogenes Tue57</name>
    <dbReference type="NCBI Taxonomy" id="1160705"/>
    <lineage>
        <taxon>Bacteria</taxon>
        <taxon>Bacillati</taxon>
        <taxon>Actinomycetota</taxon>
        <taxon>Actinomycetes</taxon>
        <taxon>Kitasatosporales</taxon>
        <taxon>Streptomycetaceae</taxon>
        <taxon>Streptomyces</taxon>
    </lineage>
</organism>
<proteinExistence type="predicted"/>
<sequence>MLLDTVADLLGLRLAGASLSVEEARARLGGRARGLHHLGMLAVDHWFAGDGFWSGVGVGPGVGFAGSLAEHAGWYRGFLGRR</sequence>
<dbReference type="Proteomes" id="UP000011205">
    <property type="component" value="Unassembled WGS sequence"/>
</dbReference>
<accession>L8PDG2</accession>